<dbReference type="PANTHER" id="PTHR42715:SF10">
    <property type="entry name" value="BETA-GLUCOSIDASE"/>
    <property type="match status" value="1"/>
</dbReference>
<dbReference type="InterPro" id="IPR013783">
    <property type="entry name" value="Ig-like_fold"/>
</dbReference>
<feature type="signal peptide" evidence="5">
    <location>
        <begin position="1"/>
        <end position="35"/>
    </location>
</feature>
<dbReference type="InterPro" id="IPR011658">
    <property type="entry name" value="PA14_dom"/>
</dbReference>
<dbReference type="SUPFAM" id="SSF51445">
    <property type="entry name" value="(Trans)glycosidases"/>
    <property type="match status" value="1"/>
</dbReference>
<dbReference type="GO" id="GO:0005975">
    <property type="term" value="P:carbohydrate metabolic process"/>
    <property type="evidence" value="ECO:0007669"/>
    <property type="project" value="InterPro"/>
</dbReference>
<dbReference type="InterPro" id="IPR017853">
    <property type="entry name" value="GH"/>
</dbReference>
<dbReference type="PROSITE" id="PS51820">
    <property type="entry name" value="PA14"/>
    <property type="match status" value="1"/>
</dbReference>
<dbReference type="InterPro" id="IPR026891">
    <property type="entry name" value="Fn3-like"/>
</dbReference>
<dbReference type="InterPro" id="IPR001764">
    <property type="entry name" value="Glyco_hydro_3_N"/>
</dbReference>
<gene>
    <name evidence="7" type="ORF">SCOCK_10299</name>
</gene>
<keyword evidence="2 7" id="KW-0378">Hydrolase</keyword>
<evidence type="ECO:0000313" key="7">
    <source>
        <dbReference type="EMBL" id="CAG6390831.1"/>
    </source>
</evidence>
<dbReference type="FunFam" id="2.60.40.10:FF:000495">
    <property type="entry name" value="Periplasmic beta-glucosidase"/>
    <property type="match status" value="1"/>
</dbReference>
<comment type="function">
    <text evidence="3">Catalyzes the hydrolysis of a non-reducing terminal alpha-L-arabinopyranosidic linkage in ginsenoside Rb2 (alpha-L-arabinopyranosyl-(1-&gt;6)-alpha-D-glucopyranosyl) to release alpha-D-glucopyranosyl (Rd). It is not able to hydrolyze alpha-L-arabinofuranosyl-(1-&gt;6)-alpha-D-glucopyranosyl (Rc).</text>
</comment>
<dbReference type="AlphaFoldDB" id="A0A9W4DMV6"/>
<dbReference type="InterPro" id="IPR036881">
    <property type="entry name" value="Glyco_hydro_3_C_sf"/>
</dbReference>
<evidence type="ECO:0000313" key="8">
    <source>
        <dbReference type="Proteomes" id="UP001152519"/>
    </source>
</evidence>
<keyword evidence="8" id="KW-1185">Reference proteome</keyword>
<organism evidence="7 8">
    <name type="scientific">Actinacidiphila cocklensis</name>
    <dbReference type="NCBI Taxonomy" id="887465"/>
    <lineage>
        <taxon>Bacteria</taxon>
        <taxon>Bacillati</taxon>
        <taxon>Actinomycetota</taxon>
        <taxon>Actinomycetes</taxon>
        <taxon>Kitasatosporales</taxon>
        <taxon>Streptomycetaceae</taxon>
        <taxon>Actinacidiphila</taxon>
    </lineage>
</organism>
<keyword evidence="7" id="KW-0326">Glycosidase</keyword>
<dbReference type="InterPro" id="IPR050288">
    <property type="entry name" value="Cellulose_deg_GH3"/>
</dbReference>
<evidence type="ECO:0000256" key="1">
    <source>
        <dbReference type="ARBA" id="ARBA00005336"/>
    </source>
</evidence>
<dbReference type="SUPFAM" id="SSF52279">
    <property type="entry name" value="Beta-D-glucan exohydrolase, C-terminal domain"/>
    <property type="match status" value="1"/>
</dbReference>
<dbReference type="Gene3D" id="3.40.50.1700">
    <property type="entry name" value="Glycoside hydrolase family 3 C-terminal domain"/>
    <property type="match status" value="1"/>
</dbReference>
<evidence type="ECO:0000256" key="5">
    <source>
        <dbReference type="SAM" id="SignalP"/>
    </source>
</evidence>
<dbReference type="SMART" id="SM01217">
    <property type="entry name" value="Fn3_like"/>
    <property type="match status" value="1"/>
</dbReference>
<dbReference type="Proteomes" id="UP001152519">
    <property type="component" value="Unassembled WGS sequence"/>
</dbReference>
<dbReference type="PANTHER" id="PTHR42715">
    <property type="entry name" value="BETA-GLUCOSIDASE"/>
    <property type="match status" value="1"/>
</dbReference>
<sequence length="1155" mass="120672">MTSSSTRRFRRRRNSALTVAVASVLFLSLAGASNAAPPSAQESACPWVTSSAPVDQRVDQLLGRMTLDEKLGELHGDNSSAYAGTVPAVPRLCIPKLTLDDSPAGVGHQMTGVTQLPAPVADAATWDSDLARQYGQVVGSEQWGKGNDVDLGPTVNIVRDPRWGRAFESYGEDPYLAGQIGSADVSGIQGTGEMAQLKHWAVYNQEANRNNSADDAIIDQRVEQEIYLSQFATVVKQAKPASLMCSYSFINGQPACQDPYIMKQVLRDQWSYQGFVTSDWGATHSTVASADARMNMEMPDGHYYGAPLKQAVADGQVSLATVDDLVRPILTEMFRFHLFTSPPTGDPSSVVTTPAHVAVARKVAEDGSVLLKNADNLLPLSPDADSSIAVIGRGAGSGALTAGGGSAAVTADSIVTPYQGITARAGKHTTVRYAAGDSPYGGLPTVPSSALTPSTGTGAGLTGTYYRGMTLSGDPITTANTGEVDFNWNGSPPAPSVPPSQWSAKYTGTITPPATGTYTFSVTSDDGSRLLVDGKRIIDNWRDQGGTTQTGTVELTAGQPVSIEVDYYQDGGGSLLNLGWQPPGGPSSPLQAAVDLAKSSDVAVVFAGDFEAEGSDLPDIDLPADQDALIKAVAAVNPHTVVVLNTGSAVTMPWLDSVKGVFEAWYPGQEDGNAIASLLFGDVNPSGKLPVTFPKSLQDVPASTPAQWPGADGKVQYSEGLDVGYRWYDAKDIDPLFAFGYGLSYTSFHFGRLKVSAPTTTSLGTVKASVDITNTGLRAGSDVVQLYVSDPAVTGEPPAQLKAFQKVALAPGQTRKVTFDVPASDFRTWNETTQNWQVADGGYGLRVGDSSQNLPAVGSVRVVRSYDSQGVTMTAPSIMPAQPVAVTGTFVNNADVPVRNVRVTPGVPAGWTVSPNVVRLPKAAAHSTAKLSFTVTPPATAAPGSRHLTLDAAFDEEKVGHAKVTQAVRNVTTPYTSWSSAFNNTGVSDDSAPQSADFDGSGYSFSAQQLASVGISPGRPVTAGPATFTWPDVPSGQPDNVATQGQVISLSGSGTRLDLLGAGAPGTQSGDVTLTYTDGSTSTSRVTLADWWANSPADTDTLVATAADWNQPPTGSGPHKVSLYATSVPVTAGKTVAYLSLPSLPGMHLFDAAIH</sequence>
<dbReference type="Pfam" id="PF10633">
    <property type="entry name" value="NPCBM_assoc"/>
    <property type="match status" value="1"/>
</dbReference>
<dbReference type="InterPro" id="IPR018905">
    <property type="entry name" value="A-galactase_NEW3"/>
</dbReference>
<dbReference type="Gene3D" id="3.20.20.300">
    <property type="entry name" value="Glycoside hydrolase, family 3, N-terminal domain"/>
    <property type="match status" value="1"/>
</dbReference>
<dbReference type="Pfam" id="PF07691">
    <property type="entry name" value="PA14"/>
    <property type="match status" value="1"/>
</dbReference>
<feature type="domain" description="PA14" evidence="6">
    <location>
        <begin position="456"/>
        <end position="594"/>
    </location>
</feature>
<name>A0A9W4DMV6_9ACTN</name>
<dbReference type="EMBL" id="CAJSLV010000001">
    <property type="protein sequence ID" value="CAG6390831.1"/>
    <property type="molecule type" value="Genomic_DNA"/>
</dbReference>
<comment type="caution">
    <text evidence="7">The sequence shown here is derived from an EMBL/GenBank/DDBJ whole genome shotgun (WGS) entry which is preliminary data.</text>
</comment>
<dbReference type="Gene3D" id="2.60.40.10">
    <property type="entry name" value="Immunoglobulins"/>
    <property type="match status" value="1"/>
</dbReference>
<feature type="chain" id="PRO_5040938673" description="Exo-alpha-(1-&gt;6)-L-arabinopyranosidase" evidence="5">
    <location>
        <begin position="36"/>
        <end position="1155"/>
    </location>
</feature>
<accession>A0A9W4DMV6</accession>
<evidence type="ECO:0000259" key="6">
    <source>
        <dbReference type="PROSITE" id="PS51820"/>
    </source>
</evidence>
<evidence type="ECO:0000256" key="2">
    <source>
        <dbReference type="ARBA" id="ARBA00022801"/>
    </source>
</evidence>
<dbReference type="InterPro" id="IPR036962">
    <property type="entry name" value="Glyco_hydro_3_N_sf"/>
</dbReference>
<dbReference type="GO" id="GO:0008422">
    <property type="term" value="F:beta-glucosidase activity"/>
    <property type="evidence" value="ECO:0007669"/>
    <property type="project" value="UniProtKB-ARBA"/>
</dbReference>
<dbReference type="InterPro" id="IPR002772">
    <property type="entry name" value="Glyco_hydro_3_C"/>
</dbReference>
<dbReference type="Pfam" id="PF01915">
    <property type="entry name" value="Glyco_hydro_3_C"/>
    <property type="match status" value="1"/>
</dbReference>
<proteinExistence type="inferred from homology"/>
<reference evidence="7" key="1">
    <citation type="submission" date="2021-05" db="EMBL/GenBank/DDBJ databases">
        <authorList>
            <person name="Arsene-Ploetze F."/>
        </authorList>
    </citation>
    <scope>NUCLEOTIDE SEQUENCE</scope>
    <source>
        <strain evidence="7">DSM 42138</strain>
    </source>
</reference>
<dbReference type="RefSeq" id="WP_251483898.1">
    <property type="nucleotide sequence ID" value="NZ_CAJSLV010000001.1"/>
</dbReference>
<keyword evidence="5" id="KW-0732">Signal</keyword>
<evidence type="ECO:0000256" key="4">
    <source>
        <dbReference type="ARBA" id="ARBA00074219"/>
    </source>
</evidence>
<protein>
    <recommendedName>
        <fullName evidence="4">Exo-alpha-(1-&gt;6)-L-arabinopyranosidase</fullName>
    </recommendedName>
</protein>
<comment type="similarity">
    <text evidence="1">Belongs to the glycosyl hydrolase 3 family.</text>
</comment>
<dbReference type="Pfam" id="PF00933">
    <property type="entry name" value="Glyco_hydro_3"/>
    <property type="match status" value="1"/>
</dbReference>
<dbReference type="Gene3D" id="2.60.120.260">
    <property type="entry name" value="Galactose-binding domain-like"/>
    <property type="match status" value="1"/>
</dbReference>
<dbReference type="InterPro" id="IPR037524">
    <property type="entry name" value="PA14/GLEYA"/>
</dbReference>
<evidence type="ECO:0000256" key="3">
    <source>
        <dbReference type="ARBA" id="ARBA00058905"/>
    </source>
</evidence>
<dbReference type="PRINTS" id="PR00133">
    <property type="entry name" value="GLHYDRLASE3"/>
</dbReference>
<dbReference type="Pfam" id="PF14310">
    <property type="entry name" value="Fn3-like"/>
    <property type="match status" value="1"/>
</dbReference>
<dbReference type="SMART" id="SM00758">
    <property type="entry name" value="PA14"/>
    <property type="match status" value="1"/>
</dbReference>